<keyword evidence="7 10" id="KW-1133">Transmembrane helix</keyword>
<dbReference type="PROSITE" id="PS50893">
    <property type="entry name" value="ABC_TRANSPORTER_2"/>
    <property type="match status" value="1"/>
</dbReference>
<name>A0A7I8KYJ0_SPIIN</name>
<dbReference type="PROSITE" id="PS50929">
    <property type="entry name" value="ABC_TM1F"/>
    <property type="match status" value="1"/>
</dbReference>
<evidence type="ECO:0000256" key="6">
    <source>
        <dbReference type="ARBA" id="ARBA00022840"/>
    </source>
</evidence>
<evidence type="ECO:0000256" key="1">
    <source>
        <dbReference type="ARBA" id="ARBA00004141"/>
    </source>
</evidence>
<keyword evidence="3" id="KW-0813">Transport</keyword>
<protein>
    <submittedName>
        <fullName evidence="14">Uncharacterized protein</fullName>
    </submittedName>
</protein>
<dbReference type="Gene3D" id="1.20.1560.10">
    <property type="entry name" value="ABC transporter type 1, transmembrane domain"/>
    <property type="match status" value="3"/>
</dbReference>
<feature type="transmembrane region" description="Helical" evidence="10">
    <location>
        <begin position="809"/>
        <end position="831"/>
    </location>
</feature>
<gene>
    <name evidence="14" type="ORF">SI8410_09012763</name>
</gene>
<evidence type="ECO:0000256" key="2">
    <source>
        <dbReference type="ARBA" id="ARBA00007577"/>
    </source>
</evidence>
<feature type="signal peptide" evidence="11">
    <location>
        <begin position="1"/>
        <end position="19"/>
    </location>
</feature>
<keyword evidence="4 10" id="KW-0812">Transmembrane</keyword>
<dbReference type="GO" id="GO:0010329">
    <property type="term" value="F:auxin efflux transmembrane transporter activity"/>
    <property type="evidence" value="ECO:0007669"/>
    <property type="project" value="UniProtKB-ARBA"/>
</dbReference>
<dbReference type="PANTHER" id="PTHR24222">
    <property type="entry name" value="ABC TRANSPORTER B FAMILY"/>
    <property type="match status" value="1"/>
</dbReference>
<feature type="transmembrane region" description="Helical" evidence="10">
    <location>
        <begin position="843"/>
        <end position="864"/>
    </location>
</feature>
<keyword evidence="5" id="KW-0547">Nucleotide-binding</keyword>
<feature type="compositionally biased region" description="Polar residues" evidence="9">
    <location>
        <begin position="509"/>
        <end position="537"/>
    </location>
</feature>
<evidence type="ECO:0000313" key="15">
    <source>
        <dbReference type="Proteomes" id="UP000663760"/>
    </source>
</evidence>
<dbReference type="GO" id="GO:0140359">
    <property type="term" value="F:ABC-type transporter activity"/>
    <property type="evidence" value="ECO:0007669"/>
    <property type="project" value="InterPro"/>
</dbReference>
<dbReference type="InterPro" id="IPR039421">
    <property type="entry name" value="Type_1_exporter"/>
</dbReference>
<keyword evidence="11" id="KW-0732">Signal</keyword>
<dbReference type="OrthoDB" id="6500128at2759"/>
<feature type="transmembrane region" description="Helical" evidence="10">
    <location>
        <begin position="727"/>
        <end position="744"/>
    </location>
</feature>
<feature type="region of interest" description="Disordered" evidence="9">
    <location>
        <begin position="995"/>
        <end position="1019"/>
    </location>
</feature>
<feature type="region of interest" description="Disordered" evidence="9">
    <location>
        <begin position="490"/>
        <end position="537"/>
    </location>
</feature>
<dbReference type="InterPro" id="IPR003439">
    <property type="entry name" value="ABC_transporter-like_ATP-bd"/>
</dbReference>
<dbReference type="PROSITE" id="PS00211">
    <property type="entry name" value="ABC_TRANSPORTER_1"/>
    <property type="match status" value="1"/>
</dbReference>
<evidence type="ECO:0000256" key="11">
    <source>
        <dbReference type="SAM" id="SignalP"/>
    </source>
</evidence>
<dbReference type="GO" id="GO:0005524">
    <property type="term" value="F:ATP binding"/>
    <property type="evidence" value="ECO:0007669"/>
    <property type="project" value="UniProtKB-KW"/>
</dbReference>
<keyword evidence="15" id="KW-1185">Reference proteome</keyword>
<evidence type="ECO:0000259" key="12">
    <source>
        <dbReference type="PROSITE" id="PS50893"/>
    </source>
</evidence>
<evidence type="ECO:0000256" key="5">
    <source>
        <dbReference type="ARBA" id="ARBA00022741"/>
    </source>
</evidence>
<dbReference type="Proteomes" id="UP000663760">
    <property type="component" value="Chromosome 9"/>
</dbReference>
<feature type="domain" description="ABC transporter" evidence="12">
    <location>
        <begin position="236"/>
        <end position="485"/>
    </location>
</feature>
<evidence type="ECO:0000256" key="7">
    <source>
        <dbReference type="ARBA" id="ARBA00022989"/>
    </source>
</evidence>
<dbReference type="SUPFAM" id="SSF52540">
    <property type="entry name" value="P-loop containing nucleoside triphosphate hydrolases"/>
    <property type="match status" value="2"/>
</dbReference>
<dbReference type="GO" id="GO:0016887">
    <property type="term" value="F:ATP hydrolysis activity"/>
    <property type="evidence" value="ECO:0007669"/>
    <property type="project" value="InterPro"/>
</dbReference>
<dbReference type="AlphaFoldDB" id="A0A7I8KYJ0"/>
<organism evidence="14 15">
    <name type="scientific">Spirodela intermedia</name>
    <name type="common">Intermediate duckweed</name>
    <dbReference type="NCBI Taxonomy" id="51605"/>
    <lineage>
        <taxon>Eukaryota</taxon>
        <taxon>Viridiplantae</taxon>
        <taxon>Streptophyta</taxon>
        <taxon>Embryophyta</taxon>
        <taxon>Tracheophyta</taxon>
        <taxon>Spermatophyta</taxon>
        <taxon>Magnoliopsida</taxon>
        <taxon>Liliopsida</taxon>
        <taxon>Araceae</taxon>
        <taxon>Lemnoideae</taxon>
        <taxon>Spirodela</taxon>
    </lineage>
</organism>
<comment type="subcellular location">
    <subcellularLocation>
        <location evidence="1">Membrane</location>
        <topology evidence="1">Multi-pass membrane protein</topology>
    </subcellularLocation>
</comment>
<sequence>MVPFCRLFAFADALDVALMTVVPDTAAVGNGVALPLTTLFFGHLINAFGSSSGAGDVLHQVSEFVYVAVAAGVAAFLRSIGGRNVLCLAARLSHHLLFHRLLSNWAVGQKENDFSRALPSINITSEVTIVEPCQLDLLFLLFFIPKTPVLSSRHIVENLLHSGQVILSWLLQKMTHIANSKCQVWTNALSLVLDRDCILPCRSSPRSTVQEGLAASMGLGAVLLMIYSNYGLGTWYGGKLIVTGGGGYDGGTVVNVLIAIMTAGPSLGQVSPCVNAFPAGRAAAHRMFRTIERRRKVDGKVLVDGVDIRKLRLRWLRERISLVSQEPVLFSTTIRENVAYGRPDATAEEISAAVELANAVSFIDKIPEACRTNSFLHPASFFFLLGIDAMVGERRAQLSGGQKQRIAIARAILRSPRILLLDERLVQEALSRVMVGRTTIVAAHHLHTVRSADVIAVLRNGRIVEQGPHAELVRDPEGLYSRLIRLQDAEPPEKADDGGSPASGDSGSQRFPLSRCSSMGRSSQRIPLSRASSMGGSSQRFPVAVVSLPGNGGGDDQRLARLNKPELPVLLLGAAAAAVQGVVFPAFGVLFSSTIRIFFEPPPELRRQSRRVRPMPLREKTCKAPRSQHCLLGVVSLVAVPLKQYLFALAGGKLVIRIRSLSFQKVVNQEMSWFGDPSNSSGAIATRLSADAAAVRGLVGDSLALVVQNSATVAAGLVIAMAANWRLALIILALIPLVGLQGYVQMKILAGFSTEAKVKFEESTQVASDAVGGIRTVAAFCAEDKVMEAYDLRCRAPARQSLRQGVASGLGFGFSSLVLYCAYALIFYAGARFVQDGKATFGQVFRVFFALAMAAIGVSQTSAVGPDTNKARDSVASLFAILDRESKIDPGAAAGRTLTAVRGDVDFQHVSFSYPTRPDTVALVGESGSGKSTVLALLERFYDPTAGRILLDGQLALVSQEPALFNDTIHANIAYGGGGRGGDGGQRARLHLRPPGGVLDGGCSSSTSPPPRWTLRRSAPCRRRSTGVDAIAVLRNVEVVEMGTHAELLQVPGGAYASLLAIHLSPPPSIPQ</sequence>
<dbReference type="CDD" id="cd18578">
    <property type="entry name" value="ABC_6TM_Pgp_ABCB1_D2_like"/>
    <property type="match status" value="1"/>
</dbReference>
<feature type="compositionally biased region" description="Low complexity" evidence="9">
    <location>
        <begin position="498"/>
        <end position="508"/>
    </location>
</feature>
<evidence type="ECO:0000259" key="13">
    <source>
        <dbReference type="PROSITE" id="PS50929"/>
    </source>
</evidence>
<evidence type="ECO:0000256" key="4">
    <source>
        <dbReference type="ARBA" id="ARBA00022692"/>
    </source>
</evidence>
<feature type="chain" id="PRO_5029851903" evidence="11">
    <location>
        <begin position="20"/>
        <end position="1072"/>
    </location>
</feature>
<dbReference type="InterPro" id="IPR011527">
    <property type="entry name" value="ABC1_TM_dom"/>
</dbReference>
<dbReference type="EMBL" id="LR746272">
    <property type="protein sequence ID" value="CAA7402085.1"/>
    <property type="molecule type" value="Genomic_DNA"/>
</dbReference>
<feature type="domain" description="ABC transmembrane type-1" evidence="13">
    <location>
        <begin position="630"/>
        <end position="870"/>
    </location>
</feature>
<feature type="transmembrane region" description="Helical" evidence="10">
    <location>
        <begin position="569"/>
        <end position="599"/>
    </location>
</feature>
<dbReference type="Gene3D" id="3.40.50.300">
    <property type="entry name" value="P-loop containing nucleotide triphosphate hydrolases"/>
    <property type="match status" value="2"/>
</dbReference>
<reference evidence="14" key="1">
    <citation type="submission" date="2020-02" db="EMBL/GenBank/DDBJ databases">
        <authorList>
            <person name="Scholz U."/>
            <person name="Mascher M."/>
            <person name="Fiebig A."/>
        </authorList>
    </citation>
    <scope>NUCLEOTIDE SEQUENCE</scope>
</reference>
<dbReference type="Pfam" id="PF00664">
    <property type="entry name" value="ABC_membrane"/>
    <property type="match status" value="1"/>
</dbReference>
<dbReference type="FunFam" id="1.20.1560.10:FF:000009">
    <property type="entry name" value="ABC transporter B family member 1"/>
    <property type="match status" value="1"/>
</dbReference>
<dbReference type="PANTHER" id="PTHR24222:SF86">
    <property type="entry name" value="ABC TRANSPORTER B FAMILY PROTEIN"/>
    <property type="match status" value="1"/>
</dbReference>
<dbReference type="Pfam" id="PF00005">
    <property type="entry name" value="ABC_tran"/>
    <property type="match status" value="2"/>
</dbReference>
<comment type="similarity">
    <text evidence="2">Belongs to the ABC transporter superfamily. ABCB family. Multidrug resistance exporter (TC 3.A.1.201) subfamily.</text>
</comment>
<evidence type="ECO:0000256" key="10">
    <source>
        <dbReference type="SAM" id="Phobius"/>
    </source>
</evidence>
<dbReference type="GO" id="GO:0005886">
    <property type="term" value="C:plasma membrane"/>
    <property type="evidence" value="ECO:0007669"/>
    <property type="project" value="UniProtKB-ARBA"/>
</dbReference>
<proteinExistence type="inferred from homology"/>
<dbReference type="InterPro" id="IPR036640">
    <property type="entry name" value="ABC1_TM_sf"/>
</dbReference>
<keyword evidence="6" id="KW-0067">ATP-binding</keyword>
<evidence type="ECO:0000256" key="3">
    <source>
        <dbReference type="ARBA" id="ARBA00022448"/>
    </source>
</evidence>
<dbReference type="SUPFAM" id="SSF90123">
    <property type="entry name" value="ABC transporter transmembrane region"/>
    <property type="match status" value="2"/>
</dbReference>
<accession>A0A7I8KYJ0</accession>
<keyword evidence="8 10" id="KW-0472">Membrane</keyword>
<evidence type="ECO:0000313" key="14">
    <source>
        <dbReference type="EMBL" id="CAA7402085.1"/>
    </source>
</evidence>
<evidence type="ECO:0000256" key="8">
    <source>
        <dbReference type="ARBA" id="ARBA00023136"/>
    </source>
</evidence>
<evidence type="ECO:0000256" key="9">
    <source>
        <dbReference type="SAM" id="MobiDB-lite"/>
    </source>
</evidence>
<dbReference type="InterPro" id="IPR027417">
    <property type="entry name" value="P-loop_NTPase"/>
</dbReference>
<dbReference type="InterPro" id="IPR017871">
    <property type="entry name" value="ABC_transporter-like_CS"/>
</dbReference>